<dbReference type="FunFam" id="1.10.510.10:FF:000950">
    <property type="entry name" value="Inactive receptor-like serine/threonine-protein kinase At2g40270"/>
    <property type="match status" value="1"/>
</dbReference>
<keyword evidence="3" id="KW-0433">Leucine-rich repeat</keyword>
<feature type="domain" description="Protein kinase" evidence="21">
    <location>
        <begin position="381"/>
        <end position="686"/>
    </location>
</feature>
<evidence type="ECO:0000259" key="21">
    <source>
        <dbReference type="PROSITE" id="PS50011"/>
    </source>
</evidence>
<keyword evidence="12 19" id="KW-0472">Membrane</keyword>
<dbReference type="Pfam" id="PF07714">
    <property type="entry name" value="PK_Tyr_Ser-Thr"/>
    <property type="match status" value="1"/>
</dbReference>
<dbReference type="InterPro" id="IPR013210">
    <property type="entry name" value="LRR_N_plant-typ"/>
</dbReference>
<dbReference type="GO" id="GO:0005524">
    <property type="term" value="F:ATP binding"/>
    <property type="evidence" value="ECO:0007669"/>
    <property type="project" value="UniProtKB-KW"/>
</dbReference>
<dbReference type="PANTHER" id="PTHR46084:SF21">
    <property type="entry name" value="PROTEIN MALE DISCOVERER 1"/>
    <property type="match status" value="1"/>
</dbReference>
<keyword evidence="13" id="KW-0675">Receptor</keyword>
<dbReference type="FunFam" id="3.30.200.20:FF:000489">
    <property type="entry name" value="Inactive receptor-like serine/threonine-protein kinase"/>
    <property type="match status" value="1"/>
</dbReference>
<keyword evidence="8" id="KW-0547">Nucleotide-binding</keyword>
<dbReference type="Pfam" id="PF13855">
    <property type="entry name" value="LRR_8"/>
    <property type="match status" value="1"/>
</dbReference>
<keyword evidence="14" id="KW-0325">Glycoprotein</keyword>
<comment type="catalytic activity">
    <reaction evidence="16">
        <text>L-threonyl-[protein] + ATP = O-phospho-L-threonyl-[protein] + ADP + H(+)</text>
        <dbReference type="Rhea" id="RHEA:46608"/>
        <dbReference type="Rhea" id="RHEA-COMP:11060"/>
        <dbReference type="Rhea" id="RHEA-COMP:11605"/>
        <dbReference type="ChEBI" id="CHEBI:15378"/>
        <dbReference type="ChEBI" id="CHEBI:30013"/>
        <dbReference type="ChEBI" id="CHEBI:30616"/>
        <dbReference type="ChEBI" id="CHEBI:61977"/>
        <dbReference type="ChEBI" id="CHEBI:456216"/>
        <dbReference type="EC" id="2.7.11.1"/>
    </reaction>
</comment>
<dbReference type="Proteomes" id="UP000694251">
    <property type="component" value="Chromosome 5"/>
</dbReference>
<evidence type="ECO:0000256" key="15">
    <source>
        <dbReference type="ARBA" id="ARBA00046288"/>
    </source>
</evidence>
<evidence type="ECO:0000256" key="6">
    <source>
        <dbReference type="ARBA" id="ARBA00022729"/>
    </source>
</evidence>
<dbReference type="EMBL" id="JAEFBJ010000005">
    <property type="protein sequence ID" value="KAG7612012.1"/>
    <property type="molecule type" value="Genomic_DNA"/>
</dbReference>
<evidence type="ECO:0000256" key="12">
    <source>
        <dbReference type="ARBA" id="ARBA00023136"/>
    </source>
</evidence>
<dbReference type="PANTHER" id="PTHR46084">
    <property type="entry name" value="PROTEIN MALE DISCOVERER 2"/>
    <property type="match status" value="1"/>
</dbReference>
<keyword evidence="2" id="KW-0723">Serine/threonine-protein kinase</keyword>
<evidence type="ECO:0000256" key="9">
    <source>
        <dbReference type="ARBA" id="ARBA00022777"/>
    </source>
</evidence>
<dbReference type="Pfam" id="PF08263">
    <property type="entry name" value="LRRNT_2"/>
    <property type="match status" value="1"/>
</dbReference>
<dbReference type="EC" id="2.7.11.1" evidence="1"/>
<evidence type="ECO:0000256" key="13">
    <source>
        <dbReference type="ARBA" id="ARBA00023170"/>
    </source>
</evidence>
<reference evidence="22 23" key="1">
    <citation type="submission" date="2020-12" db="EMBL/GenBank/DDBJ databases">
        <title>Concerted genomic and epigenomic changes stabilize Arabidopsis allopolyploids.</title>
        <authorList>
            <person name="Chen Z."/>
        </authorList>
    </citation>
    <scope>NUCLEOTIDE SEQUENCE [LARGE SCALE GENOMIC DNA]</scope>
    <source>
        <strain evidence="22">As9502</strain>
        <tissue evidence="22">Leaf</tissue>
    </source>
</reference>
<proteinExistence type="predicted"/>
<dbReference type="AlphaFoldDB" id="A0A8T2DP18"/>
<keyword evidence="5 19" id="KW-0812">Transmembrane</keyword>
<evidence type="ECO:0000256" key="14">
    <source>
        <dbReference type="ARBA" id="ARBA00023180"/>
    </source>
</evidence>
<keyword evidence="7" id="KW-0677">Repeat</keyword>
<feature type="chain" id="PRO_5044693674" description="non-specific serine/threonine protein kinase" evidence="20">
    <location>
        <begin position="30"/>
        <end position="713"/>
    </location>
</feature>
<evidence type="ECO:0000256" key="3">
    <source>
        <dbReference type="ARBA" id="ARBA00022614"/>
    </source>
</evidence>
<keyword evidence="9" id="KW-0418">Kinase</keyword>
<evidence type="ECO:0000256" key="11">
    <source>
        <dbReference type="ARBA" id="ARBA00022989"/>
    </source>
</evidence>
<dbReference type="FunFam" id="3.80.10.10:FF:001386">
    <property type="entry name" value="Protein MALE DISCOVERER 1"/>
    <property type="match status" value="1"/>
</dbReference>
<feature type="region of interest" description="Disordered" evidence="18">
    <location>
        <begin position="319"/>
        <end position="343"/>
    </location>
</feature>
<keyword evidence="11 19" id="KW-1133">Transmembrane helix</keyword>
<evidence type="ECO:0000256" key="1">
    <source>
        <dbReference type="ARBA" id="ARBA00012513"/>
    </source>
</evidence>
<sequence>MGCRWNPIGFQFSCFMFLIITLQSRSSLSLESEGFVLLKFRARVDSDPHGTLANWNVSDHDHFCSWFGVTCVDNKVQMLNLSGCSLGGTLAPELSQLSELRSLILSKNKLSGDIPNEFASFAKLEFLDLRDNNLNGVVPPELNKVLTPENLLLSGNKFAGFMTVKFLRLQSLYKVQMNKNRELSSVSADVLDCVNRKLGYCVSRRSLITRNKAKAFVLRIRATSRHYMKAFSFISQLDSDPHIRAGVRRESHGKNYVVNYHPSENETSIFKRRELLEETSNLAAMPAPDTPSPSPEIITIVFPRSSGSFPALTNAKKRIPPLIPPSSPPPLPTNNTIASDPPRKFEEKSKGFKDVWLYVVIGVAAFVAMLIIVAVIFFFRKRAVKSIGPWKTGLSGQLQKAFVTGVPKLNRSELETACEDFSNIIEAFDGYTVYKGTLSSGVEIAVASTAILETREWTRAMEMTYRRRIDTMSRVNHKNFINLIGYCEEDEPFNRMMVFEYAPNGTLFEHLHDKEMEHLDWNARTRIIMGTAYCLQYMHELNPPISHTKLVSSAIYLTDDYAAKVGEVPFSGQTGSKPRKPMSGDLDQSLLPLPPEPETNVYSFGVLMLEIISGKLSDSEEEGSILKWASKYLENDNLRDMIDPTLTTYKEEELEAICDVARHCLKLDESQRPKMKDVVQQLKEVINISQEQATPRLSPLWWAELEILSSEAT</sequence>
<dbReference type="PROSITE" id="PS50011">
    <property type="entry name" value="PROTEIN_KINASE_DOM"/>
    <property type="match status" value="1"/>
</dbReference>
<evidence type="ECO:0000256" key="8">
    <source>
        <dbReference type="ARBA" id="ARBA00022741"/>
    </source>
</evidence>
<keyword evidence="4" id="KW-0808">Transferase</keyword>
<evidence type="ECO:0000256" key="19">
    <source>
        <dbReference type="SAM" id="Phobius"/>
    </source>
</evidence>
<evidence type="ECO:0000313" key="22">
    <source>
        <dbReference type="EMBL" id="KAG7612013.1"/>
    </source>
</evidence>
<evidence type="ECO:0000256" key="17">
    <source>
        <dbReference type="ARBA" id="ARBA00048679"/>
    </source>
</evidence>
<dbReference type="GO" id="GO:0012505">
    <property type="term" value="C:endomembrane system"/>
    <property type="evidence" value="ECO:0007669"/>
    <property type="project" value="UniProtKB-SubCell"/>
</dbReference>
<dbReference type="GO" id="GO:0004674">
    <property type="term" value="F:protein serine/threonine kinase activity"/>
    <property type="evidence" value="ECO:0007669"/>
    <property type="project" value="UniProtKB-KW"/>
</dbReference>
<evidence type="ECO:0000256" key="16">
    <source>
        <dbReference type="ARBA" id="ARBA00047899"/>
    </source>
</evidence>
<evidence type="ECO:0000256" key="20">
    <source>
        <dbReference type="SAM" id="SignalP"/>
    </source>
</evidence>
<comment type="catalytic activity">
    <reaction evidence="17">
        <text>L-seryl-[protein] + ATP = O-phospho-L-seryl-[protein] + ADP + H(+)</text>
        <dbReference type="Rhea" id="RHEA:17989"/>
        <dbReference type="Rhea" id="RHEA-COMP:9863"/>
        <dbReference type="Rhea" id="RHEA-COMP:11604"/>
        <dbReference type="ChEBI" id="CHEBI:15378"/>
        <dbReference type="ChEBI" id="CHEBI:29999"/>
        <dbReference type="ChEBI" id="CHEBI:30616"/>
        <dbReference type="ChEBI" id="CHEBI:83421"/>
        <dbReference type="ChEBI" id="CHEBI:456216"/>
        <dbReference type="EC" id="2.7.11.1"/>
    </reaction>
</comment>
<keyword evidence="10" id="KW-0067">ATP-binding</keyword>
<feature type="signal peptide" evidence="20">
    <location>
        <begin position="1"/>
        <end position="29"/>
    </location>
</feature>
<feature type="compositionally biased region" description="Pro residues" evidence="18">
    <location>
        <begin position="321"/>
        <end position="332"/>
    </location>
</feature>
<dbReference type="OrthoDB" id="291737at2759"/>
<evidence type="ECO:0000256" key="10">
    <source>
        <dbReference type="ARBA" id="ARBA00022840"/>
    </source>
</evidence>
<evidence type="ECO:0000256" key="18">
    <source>
        <dbReference type="SAM" id="MobiDB-lite"/>
    </source>
</evidence>
<evidence type="ECO:0000256" key="2">
    <source>
        <dbReference type="ARBA" id="ARBA00022527"/>
    </source>
</evidence>
<organism evidence="22 23">
    <name type="scientific">Arabidopsis suecica</name>
    <name type="common">Swedish thale-cress</name>
    <name type="synonym">Cardaminopsis suecica</name>
    <dbReference type="NCBI Taxonomy" id="45249"/>
    <lineage>
        <taxon>Eukaryota</taxon>
        <taxon>Viridiplantae</taxon>
        <taxon>Streptophyta</taxon>
        <taxon>Embryophyta</taxon>
        <taxon>Tracheophyta</taxon>
        <taxon>Spermatophyta</taxon>
        <taxon>Magnoliopsida</taxon>
        <taxon>eudicotyledons</taxon>
        <taxon>Gunneridae</taxon>
        <taxon>Pentapetalae</taxon>
        <taxon>rosids</taxon>
        <taxon>malvids</taxon>
        <taxon>Brassicales</taxon>
        <taxon>Brassicaceae</taxon>
        <taxon>Camelineae</taxon>
        <taxon>Arabidopsis</taxon>
    </lineage>
</organism>
<evidence type="ECO:0000256" key="7">
    <source>
        <dbReference type="ARBA" id="ARBA00022737"/>
    </source>
</evidence>
<feature type="transmembrane region" description="Helical" evidence="19">
    <location>
        <begin position="355"/>
        <end position="379"/>
    </location>
</feature>
<keyword evidence="23" id="KW-1185">Reference proteome</keyword>
<name>A0A8T2DP18_ARASU</name>
<protein>
    <recommendedName>
        <fullName evidence="1">non-specific serine/threonine protein kinase</fullName>
        <ecNumber evidence="1">2.7.11.1</ecNumber>
    </recommendedName>
</protein>
<evidence type="ECO:0000313" key="23">
    <source>
        <dbReference type="Proteomes" id="UP000694251"/>
    </source>
</evidence>
<accession>A0A8T2DP18</accession>
<comment type="subcellular location">
    <subcellularLocation>
        <location evidence="15">Endomembrane system</location>
        <topology evidence="15">Single-pass type I membrane protein</topology>
    </subcellularLocation>
</comment>
<dbReference type="InterPro" id="IPR001245">
    <property type="entry name" value="Ser-Thr/Tyr_kinase_cat_dom"/>
</dbReference>
<dbReference type="InterPro" id="IPR000719">
    <property type="entry name" value="Prot_kinase_dom"/>
</dbReference>
<dbReference type="InterPro" id="IPR001611">
    <property type="entry name" value="Leu-rich_rpt"/>
</dbReference>
<evidence type="ECO:0000256" key="4">
    <source>
        <dbReference type="ARBA" id="ARBA00022679"/>
    </source>
</evidence>
<comment type="caution">
    <text evidence="22">The sequence shown here is derived from an EMBL/GenBank/DDBJ whole genome shotgun (WGS) entry which is preliminary data.</text>
</comment>
<gene>
    <name evidence="22" type="ORF">ISN44_As05g040750</name>
</gene>
<evidence type="ECO:0000256" key="5">
    <source>
        <dbReference type="ARBA" id="ARBA00022692"/>
    </source>
</evidence>
<keyword evidence="6 20" id="KW-0732">Signal</keyword>
<dbReference type="EMBL" id="JAEFBJ010000005">
    <property type="protein sequence ID" value="KAG7612013.1"/>
    <property type="molecule type" value="Genomic_DNA"/>
</dbReference>